<keyword evidence="2 9" id="KW-0645">Protease</keyword>
<dbReference type="GO" id="GO:0006508">
    <property type="term" value="P:proteolysis"/>
    <property type="evidence" value="ECO:0007669"/>
    <property type="project" value="UniProtKB-KW"/>
</dbReference>
<dbReference type="GO" id="GO:0004222">
    <property type="term" value="F:metalloendopeptidase activity"/>
    <property type="evidence" value="ECO:0007669"/>
    <property type="project" value="InterPro"/>
</dbReference>
<evidence type="ECO:0000256" key="8">
    <source>
        <dbReference type="SAM" id="SignalP"/>
    </source>
</evidence>
<evidence type="ECO:0000313" key="10">
    <source>
        <dbReference type="Proteomes" id="UP000298493"/>
    </source>
</evidence>
<evidence type="ECO:0000256" key="5">
    <source>
        <dbReference type="ARBA" id="ARBA00022833"/>
    </source>
</evidence>
<dbReference type="PANTHER" id="PTHR37016:SF3">
    <property type="entry name" value="NEUTRAL PROTEASE 2-RELATED"/>
    <property type="match status" value="1"/>
</dbReference>
<keyword evidence="8" id="KW-0732">Signal</keyword>
<dbReference type="GO" id="GO:0046872">
    <property type="term" value="F:metal ion binding"/>
    <property type="evidence" value="ECO:0007669"/>
    <property type="project" value="UniProtKB-KW"/>
</dbReference>
<comment type="caution">
    <text evidence="9">The sequence shown here is derived from an EMBL/GenBank/DDBJ whole genome shotgun (WGS) entry which is preliminary data.</text>
</comment>
<dbReference type="STRING" id="86259.A0A4Z1PVG3"/>
<feature type="signal peptide" evidence="8">
    <location>
        <begin position="1"/>
        <end position="16"/>
    </location>
</feature>
<evidence type="ECO:0000256" key="3">
    <source>
        <dbReference type="ARBA" id="ARBA00022723"/>
    </source>
</evidence>
<proteinExistence type="predicted"/>
<evidence type="ECO:0000256" key="4">
    <source>
        <dbReference type="ARBA" id="ARBA00022801"/>
    </source>
</evidence>
<evidence type="ECO:0000256" key="2">
    <source>
        <dbReference type="ARBA" id="ARBA00022670"/>
    </source>
</evidence>
<dbReference type="InterPro" id="IPR001384">
    <property type="entry name" value="Peptidase_M35"/>
</dbReference>
<dbReference type="InterPro" id="IPR050414">
    <property type="entry name" value="Fungal_M35_metalloproteases"/>
</dbReference>
<dbReference type="Gene3D" id="2.60.40.2970">
    <property type="match status" value="1"/>
</dbReference>
<dbReference type="Pfam" id="PF02102">
    <property type="entry name" value="Peptidase_M35"/>
    <property type="match status" value="1"/>
</dbReference>
<dbReference type="Proteomes" id="UP000298493">
    <property type="component" value="Unassembled WGS sequence"/>
</dbReference>
<name>A0A4Z1PVG3_9PEZI</name>
<protein>
    <submittedName>
        <fullName evidence="9">Neutral protease-like</fullName>
    </submittedName>
</protein>
<keyword evidence="3" id="KW-0479">Metal-binding</keyword>
<accession>A0A4Z1PVG3</accession>
<keyword evidence="10" id="KW-1185">Reference proteome</keyword>
<keyword evidence="5" id="KW-0862">Zinc</keyword>
<evidence type="ECO:0000256" key="1">
    <source>
        <dbReference type="ARBA" id="ARBA00001947"/>
    </source>
</evidence>
<dbReference type="AlphaFoldDB" id="A0A4Z1PVG3"/>
<dbReference type="EMBL" id="SNSC02000002">
    <property type="protein sequence ID" value="TID26999.1"/>
    <property type="molecule type" value="Genomic_DNA"/>
</dbReference>
<reference evidence="9 10" key="1">
    <citation type="submission" date="2019-04" db="EMBL/GenBank/DDBJ databases">
        <title>High contiguity whole genome sequence and gene annotation resource for two Venturia nashicola isolates.</title>
        <authorList>
            <person name="Prokchorchik M."/>
            <person name="Won K."/>
            <person name="Lee Y."/>
            <person name="Choi E.D."/>
            <person name="Segonzac C."/>
            <person name="Sohn K.H."/>
        </authorList>
    </citation>
    <scope>NUCLEOTIDE SEQUENCE [LARGE SCALE GENOMIC DNA]</scope>
    <source>
        <strain evidence="9 10">PRI2</strain>
    </source>
</reference>
<evidence type="ECO:0000313" key="9">
    <source>
        <dbReference type="EMBL" id="TID26999.1"/>
    </source>
</evidence>
<organism evidence="9 10">
    <name type="scientific">Venturia nashicola</name>
    <dbReference type="NCBI Taxonomy" id="86259"/>
    <lineage>
        <taxon>Eukaryota</taxon>
        <taxon>Fungi</taxon>
        <taxon>Dikarya</taxon>
        <taxon>Ascomycota</taxon>
        <taxon>Pezizomycotina</taxon>
        <taxon>Dothideomycetes</taxon>
        <taxon>Pleosporomycetidae</taxon>
        <taxon>Venturiales</taxon>
        <taxon>Venturiaceae</taxon>
        <taxon>Venturia</taxon>
    </lineage>
</organism>
<evidence type="ECO:0000256" key="6">
    <source>
        <dbReference type="ARBA" id="ARBA00023049"/>
    </source>
</evidence>
<evidence type="ECO:0000256" key="7">
    <source>
        <dbReference type="ARBA" id="ARBA00023145"/>
    </source>
</evidence>
<keyword evidence="6" id="KW-0482">Metalloprotease</keyword>
<dbReference type="PANTHER" id="PTHR37016">
    <property type="match status" value="1"/>
</dbReference>
<gene>
    <name evidence="9" type="ORF">E6O75_ATG01492</name>
</gene>
<keyword evidence="7" id="KW-0865">Zymogen</keyword>
<comment type="cofactor">
    <cofactor evidence="1">
        <name>Zn(2+)</name>
        <dbReference type="ChEBI" id="CHEBI:29105"/>
    </cofactor>
</comment>
<sequence>MVSLFCFALFASSCFSNSIFPLLSRSTAESLLAVQLYHTDGSAIKATISNRGNTDLRILKPGSISDANSFSKFQVTHDGIPVPFHGMIPNFVTNLKWTSEHFFTIPAGQTTESPIDLSKTYDLTSGGKYLCAEYPAQAITYTIRPTCQIALCPLYWKLQNKSEDCMSDGMKGGFEQTGVVNSGADALQHPRPTRLQPSTDDLAYDFDDTINDEYATAGTSIQNAQSHALFAKGTS</sequence>
<keyword evidence="4" id="KW-0378">Hydrolase</keyword>
<feature type="chain" id="PRO_5021423368" evidence="8">
    <location>
        <begin position="17"/>
        <end position="235"/>
    </location>
</feature>